<accession>A0ABT4H0G1</accession>
<name>A0ABT4H0G1_PAEAL</name>
<evidence type="ECO:0000313" key="2">
    <source>
        <dbReference type="Proteomes" id="UP001527181"/>
    </source>
</evidence>
<dbReference type="EMBL" id="JAMDNP010000034">
    <property type="protein sequence ID" value="MCY9762473.1"/>
    <property type="molecule type" value="Genomic_DNA"/>
</dbReference>
<proteinExistence type="predicted"/>
<evidence type="ECO:0000313" key="1">
    <source>
        <dbReference type="EMBL" id="MCY9762473.1"/>
    </source>
</evidence>
<comment type="caution">
    <text evidence="1">The sequence shown here is derived from an EMBL/GenBank/DDBJ whole genome shotgun (WGS) entry which is preliminary data.</text>
</comment>
<protein>
    <submittedName>
        <fullName evidence="1">Uncharacterized protein</fullName>
    </submittedName>
</protein>
<dbReference type="RefSeq" id="WP_040736926.1">
    <property type="nucleotide sequence ID" value="NZ_JAMDLX010000040.1"/>
</dbReference>
<reference evidence="1 2" key="1">
    <citation type="submission" date="2022-05" db="EMBL/GenBank/DDBJ databases">
        <title>Genome Sequencing of Bee-Associated Microbes.</title>
        <authorList>
            <person name="Dunlap C."/>
        </authorList>
    </citation>
    <scope>NUCLEOTIDE SEQUENCE [LARGE SCALE GENOMIC DNA]</scope>
    <source>
        <strain evidence="1 2">NRRL B-04010</strain>
    </source>
</reference>
<organism evidence="1 2">
    <name type="scientific">Paenibacillus alvei</name>
    <name type="common">Bacillus alvei</name>
    <dbReference type="NCBI Taxonomy" id="44250"/>
    <lineage>
        <taxon>Bacteria</taxon>
        <taxon>Bacillati</taxon>
        <taxon>Bacillota</taxon>
        <taxon>Bacilli</taxon>
        <taxon>Bacillales</taxon>
        <taxon>Paenibacillaceae</taxon>
        <taxon>Paenibacillus</taxon>
    </lineage>
</organism>
<keyword evidence="2" id="KW-1185">Reference proteome</keyword>
<dbReference type="GeneID" id="94491578"/>
<dbReference type="Proteomes" id="UP001527181">
    <property type="component" value="Unassembled WGS sequence"/>
</dbReference>
<gene>
    <name evidence="1" type="ORF">M5X12_18050</name>
</gene>
<sequence>MHECARMAFFALTAETAVCNQLKTESAVVQEEADWRVTRAACGRTVRRFGGGIRLDPCLLAHFPELTIAEG</sequence>